<dbReference type="EMBL" id="CP021354">
    <property type="protein sequence ID" value="AWK72979.1"/>
    <property type="molecule type" value="Genomic_DNA"/>
</dbReference>
<feature type="transmembrane region" description="Helical" evidence="1">
    <location>
        <begin position="172"/>
        <end position="193"/>
    </location>
</feature>
<keyword evidence="1" id="KW-0472">Membrane</keyword>
<dbReference type="KEGG" id="roz:CBI38_16870"/>
<organism evidence="2 3">
    <name type="scientific">Rhodococcus oxybenzonivorans</name>
    <dbReference type="NCBI Taxonomy" id="1990687"/>
    <lineage>
        <taxon>Bacteria</taxon>
        <taxon>Bacillati</taxon>
        <taxon>Actinomycetota</taxon>
        <taxon>Actinomycetes</taxon>
        <taxon>Mycobacteriales</taxon>
        <taxon>Nocardiaceae</taxon>
        <taxon>Rhodococcus</taxon>
    </lineage>
</organism>
<dbReference type="RefSeq" id="WP_109330570.1">
    <property type="nucleotide sequence ID" value="NZ_CP021354.1"/>
</dbReference>
<name>A0A2S2BWN4_9NOCA</name>
<evidence type="ECO:0000313" key="3">
    <source>
        <dbReference type="Proteomes" id="UP000245711"/>
    </source>
</evidence>
<keyword evidence="1" id="KW-0812">Transmembrane</keyword>
<dbReference type="Proteomes" id="UP000245711">
    <property type="component" value="Chromosome"/>
</dbReference>
<feature type="transmembrane region" description="Helical" evidence="1">
    <location>
        <begin position="82"/>
        <end position="105"/>
    </location>
</feature>
<reference evidence="2 3" key="1">
    <citation type="submission" date="2017-05" db="EMBL/GenBank/DDBJ databases">
        <title>Isolation of Rhodococcus sp. S2-17 biodegrading of BP-3.</title>
        <authorList>
            <person name="Lee Y."/>
            <person name="Kim K.H."/>
            <person name="Chun B.H."/>
            <person name="Jung H.S."/>
            <person name="Jeon C.O."/>
        </authorList>
    </citation>
    <scope>NUCLEOTIDE SEQUENCE [LARGE SCALE GENOMIC DNA]</scope>
    <source>
        <strain evidence="2 3">S2-17</strain>
    </source>
</reference>
<feature type="transmembrane region" description="Helical" evidence="1">
    <location>
        <begin position="117"/>
        <end position="137"/>
    </location>
</feature>
<evidence type="ECO:0008006" key="4">
    <source>
        <dbReference type="Google" id="ProtNLM"/>
    </source>
</evidence>
<dbReference type="AlphaFoldDB" id="A0A2S2BWN4"/>
<keyword evidence="1" id="KW-1133">Transmembrane helix</keyword>
<protein>
    <recommendedName>
        <fullName evidence="4">DUF1648 domain-containing protein</fullName>
    </recommendedName>
</protein>
<evidence type="ECO:0000313" key="2">
    <source>
        <dbReference type="EMBL" id="AWK72979.1"/>
    </source>
</evidence>
<dbReference type="OrthoDB" id="4303577at2"/>
<gene>
    <name evidence="2" type="ORF">CBI38_16870</name>
</gene>
<feature type="transmembrane region" description="Helical" evidence="1">
    <location>
        <begin position="199"/>
        <end position="217"/>
    </location>
</feature>
<evidence type="ECO:0000256" key="1">
    <source>
        <dbReference type="SAM" id="Phobius"/>
    </source>
</evidence>
<sequence length="308" mass="32380">MTTTRIRLGAGAAATVLPLLALVVARIGWGAEVPPVIPQHWSGTQPDRFGNTTTYFWIALAVCCVAAVVAGLVVARDRSDAALWLPITALTTWTVSSAWILGVALTVRAGSPAAATMGAWIVIPLLGLAWGAAVFAITSKATRARLSGPTPTLSPPLAPSERASWTAYSRGPWAAALTLLMTATAIGSLLMGVWWLAPLFLILAVASGVFASVGVHVDRAGLTLSSWNVRWRRIPLDSIESAQVATIRPAEWGGWGYRFSPRGTAVVVRGGEGILLTCRDRRQFAVTVPAAEQGAALLNSLLEVRAAS</sequence>
<keyword evidence="3" id="KW-1185">Reference proteome</keyword>
<accession>A0A2S2BWN4</accession>
<proteinExistence type="predicted"/>
<feature type="transmembrane region" description="Helical" evidence="1">
    <location>
        <begin position="54"/>
        <end position="75"/>
    </location>
</feature>